<reference evidence="2" key="1">
    <citation type="submission" date="2009-08" db="EMBL/GenBank/DDBJ databases">
        <title>Annotation of Salpingoeca rosetta.</title>
        <authorList>
            <consortium name="The Broad Institute Genome Sequencing Platform"/>
            <person name="Russ C."/>
            <person name="Cuomo C."/>
            <person name="Burger G."/>
            <person name="Gray M.W."/>
            <person name="Holland P.W.H."/>
            <person name="King N."/>
            <person name="Lang F.B.F."/>
            <person name="Roger A.J."/>
            <person name="Ruiz-Trillo I."/>
            <person name="Young S.K."/>
            <person name="Zeng Q."/>
            <person name="Gargeya S."/>
            <person name="Alvarado L."/>
            <person name="Berlin A."/>
            <person name="Chapman S.B."/>
            <person name="Chen Z."/>
            <person name="Freedman E."/>
            <person name="Gellesch M."/>
            <person name="Goldberg J."/>
            <person name="Griggs A."/>
            <person name="Gujja S."/>
            <person name="Heilman E."/>
            <person name="Heiman D."/>
            <person name="Howarth C."/>
            <person name="Mehta T."/>
            <person name="Neiman D."/>
            <person name="Pearson M."/>
            <person name="Roberts A."/>
            <person name="Saif S."/>
            <person name="Shea T."/>
            <person name="Shenoy N."/>
            <person name="Sisk P."/>
            <person name="Stolte C."/>
            <person name="Sykes S."/>
            <person name="White J."/>
            <person name="Yandava C."/>
            <person name="Haas B."/>
            <person name="Nusbaum C."/>
            <person name="Birren B."/>
        </authorList>
    </citation>
    <scope>NUCLEOTIDE SEQUENCE [LARGE SCALE GENOMIC DNA]</scope>
    <source>
        <strain evidence="2">ATCC 50818</strain>
    </source>
</reference>
<organism evidence="3">
    <name type="scientific">Salpingoeca rosetta (strain ATCC 50818 / BSB-021)</name>
    <dbReference type="NCBI Taxonomy" id="946362"/>
    <lineage>
        <taxon>Eukaryota</taxon>
        <taxon>Choanoflagellata</taxon>
        <taxon>Craspedida</taxon>
        <taxon>Salpingoecidae</taxon>
        <taxon>Salpingoeca</taxon>
    </lineage>
</organism>
<feature type="region of interest" description="Disordered" evidence="1">
    <location>
        <begin position="562"/>
        <end position="652"/>
    </location>
</feature>
<dbReference type="InterPro" id="IPR027417">
    <property type="entry name" value="P-loop_NTPase"/>
</dbReference>
<dbReference type="AlphaFoldDB" id="F2UES2"/>
<keyword evidence="3" id="KW-1185">Reference proteome</keyword>
<dbReference type="KEGG" id="sre:PTSG_06777"/>
<protein>
    <submittedName>
        <fullName evidence="2">Uncharacterized protein</fullName>
    </submittedName>
</protein>
<evidence type="ECO:0000313" key="2">
    <source>
        <dbReference type="EMBL" id="EGD75122.1"/>
    </source>
</evidence>
<proteinExistence type="predicted"/>
<gene>
    <name evidence="2" type="ORF">PTSG_06777</name>
</gene>
<dbReference type="GeneID" id="16072734"/>
<dbReference type="OrthoDB" id="448550at2759"/>
<feature type="compositionally biased region" description="Low complexity" evidence="1">
    <location>
        <begin position="593"/>
        <end position="625"/>
    </location>
</feature>
<dbReference type="Proteomes" id="UP000007799">
    <property type="component" value="Unassembled WGS sequence"/>
</dbReference>
<sequence length="774" mass="84329">MQQDSRQWLTKNGESFQAIIGNQATLATTMEEWRSELGYHQQSTWRHLDRLHEEVIELESPFASSFSSGTLVFTFMLTGDQNAGKSTFLHAFTDEESPKHLQLLSILPILSSSFVNSRFLAPDDPTPPRDEGRFLDTDLGHANIVLTADDFAFFVTEYELDPKLVTEAPQDTIYFALKFIEFGGDHLDRLMTPNSAGHPAIETIVAKSRQTLKTCQQIVYFVNGQHLLDDSSVLHRLAARIDYLNTELPPGTRVLVLVTRCELLRERPDAVSILKAAFATVIHSRGRDEDDDDEAGITLDGSSAEAVMNDGLHQLAQRRHWSLRLQRVFLTNHLDAEGTADPEAIILSLSRFFKHEMIQSRTAPLAAVARHLIDCFKDTQGRIDDELGTISLWISRSIFRDYLDEAETIIPTVTCLSLYDRVANLLCARHLALHHSHDSFARVHIVFQTPTTRLVRSFLVPKTTASSTTHATTGTDTDTTAATGTDTDTSGTGSSGSSSTDANSSVRTTTAVATSSSTTPGPSTGTGTDAGHALIRFPYHEELLESCLQYLHRQIPDRLWIGDDAEDGSGDGQGEEHSGDAGPSGNSMSVDASSNDTTSGSTTTTVPTTSQPPQSSRSLQSQPEPSSSPPPLTSSSSLSSPPTSSSSSSSLRLFVPERDADVLAGIARAHASLTAAAQTHVRELMAVPRAQRRSNSESAEWIRFMCGLEDLSLAAHLLADRERAKVGVTLAGEEQLHAFVEDLMAMMKFEPEQEPSLAHAPPPDLVVTLDAAAS</sequence>
<dbReference type="SUPFAM" id="SSF52540">
    <property type="entry name" value="P-loop containing nucleoside triphosphate hydrolases"/>
    <property type="match status" value="1"/>
</dbReference>
<dbReference type="eggNOG" id="ENOG502S82U">
    <property type="taxonomic scope" value="Eukaryota"/>
</dbReference>
<dbReference type="RefSeq" id="XP_004992175.1">
    <property type="nucleotide sequence ID" value="XM_004992118.1"/>
</dbReference>
<name>F2UES2_SALR5</name>
<dbReference type="EMBL" id="GL832971">
    <property type="protein sequence ID" value="EGD75122.1"/>
    <property type="molecule type" value="Genomic_DNA"/>
</dbReference>
<dbReference type="Gene3D" id="3.40.50.300">
    <property type="entry name" value="P-loop containing nucleotide triphosphate hydrolases"/>
    <property type="match status" value="1"/>
</dbReference>
<accession>F2UES2</accession>
<feature type="compositionally biased region" description="Low complexity" evidence="1">
    <location>
        <begin position="633"/>
        <end position="651"/>
    </location>
</feature>
<feature type="region of interest" description="Disordered" evidence="1">
    <location>
        <begin position="466"/>
        <end position="529"/>
    </location>
</feature>
<dbReference type="InParanoid" id="F2UES2"/>
<evidence type="ECO:0000256" key="1">
    <source>
        <dbReference type="SAM" id="MobiDB-lite"/>
    </source>
</evidence>
<evidence type="ECO:0000313" key="3">
    <source>
        <dbReference type="Proteomes" id="UP000007799"/>
    </source>
</evidence>
<feature type="compositionally biased region" description="Low complexity" evidence="1">
    <location>
        <begin position="466"/>
        <end position="527"/>
    </location>
</feature>